<sequence length="273" mass="30230">MTAKNCQSGCALVRCRSAACARRENNRTGPSAVEQRRTKRSYPACWVAFTQWSSTTTSAPPTRERQRQRNMTGHRDGGNWQSVDVSRGLCSHVNRLEPGLLGAHGSYHVRWLLIQSASRRSEGGRVQGEREIAAVGVRKSYRAPRPKEIGREGFTLEGRTVLMRSGASRTEHSTDRSVGGSRRCVSGVPLVWMAGMQMTNAAGLSRTTVQILRSQSLFNGGAASTDTGSNRRCQESGHDHSLYHLGKLVIIRTWPYPRDEAFPPVNGSHDMFY</sequence>
<evidence type="ECO:0000313" key="3">
    <source>
        <dbReference type="Proteomes" id="UP000809789"/>
    </source>
</evidence>
<gene>
    <name evidence="2" type="ORF">KVT40_007513</name>
</gene>
<accession>A0A8K0KUV6</accession>
<proteinExistence type="predicted"/>
<dbReference type="EMBL" id="JAESVG020000009">
    <property type="protein sequence ID" value="KAG8624446.1"/>
    <property type="molecule type" value="Genomic_DNA"/>
</dbReference>
<feature type="region of interest" description="Disordered" evidence="1">
    <location>
        <begin position="55"/>
        <end position="80"/>
    </location>
</feature>
<keyword evidence="3" id="KW-1185">Reference proteome</keyword>
<evidence type="ECO:0000256" key="1">
    <source>
        <dbReference type="SAM" id="MobiDB-lite"/>
    </source>
</evidence>
<dbReference type="OrthoDB" id="10394719at2759"/>
<evidence type="ECO:0000313" key="2">
    <source>
        <dbReference type="EMBL" id="KAG8624446.1"/>
    </source>
</evidence>
<feature type="compositionally biased region" description="Basic and acidic residues" evidence="1">
    <location>
        <begin position="62"/>
        <end position="77"/>
    </location>
</feature>
<dbReference type="AlphaFoldDB" id="A0A8K0KUV6"/>
<organism evidence="2 3">
    <name type="scientific">Elsinoe batatas</name>
    <dbReference type="NCBI Taxonomy" id="2601811"/>
    <lineage>
        <taxon>Eukaryota</taxon>
        <taxon>Fungi</taxon>
        <taxon>Dikarya</taxon>
        <taxon>Ascomycota</taxon>
        <taxon>Pezizomycotina</taxon>
        <taxon>Dothideomycetes</taxon>
        <taxon>Dothideomycetidae</taxon>
        <taxon>Myriangiales</taxon>
        <taxon>Elsinoaceae</taxon>
        <taxon>Elsinoe</taxon>
    </lineage>
</organism>
<reference evidence="2" key="1">
    <citation type="submission" date="2021-07" db="EMBL/GenBank/DDBJ databases">
        <title>Elsinoe batatas strain:CRI-CJ2 Genome sequencing and assembly.</title>
        <authorList>
            <person name="Huang L."/>
        </authorList>
    </citation>
    <scope>NUCLEOTIDE SEQUENCE</scope>
    <source>
        <strain evidence="2">CRI-CJ2</strain>
    </source>
</reference>
<name>A0A8K0KUV6_9PEZI</name>
<dbReference type="Proteomes" id="UP000809789">
    <property type="component" value="Unassembled WGS sequence"/>
</dbReference>
<protein>
    <submittedName>
        <fullName evidence="2">Uncharacterized protein</fullName>
    </submittedName>
</protein>
<comment type="caution">
    <text evidence="2">The sequence shown here is derived from an EMBL/GenBank/DDBJ whole genome shotgun (WGS) entry which is preliminary data.</text>
</comment>